<sequence>MSSPELSVIILNFCIVLVAYFSIYPKLAGSSFEKISFYDVFASGFALLVVGLHYWESGQAFNVLLFSTNWFWFTLITYAAIEIPIMIWYFKKQKVKI</sequence>
<dbReference type="Proteomes" id="UP000626370">
    <property type="component" value="Unassembled WGS sequence"/>
</dbReference>
<keyword evidence="1" id="KW-0812">Transmembrane</keyword>
<name>A0ABQ3IMU4_9GAMM</name>
<feature type="transmembrane region" description="Helical" evidence="1">
    <location>
        <begin position="6"/>
        <end position="23"/>
    </location>
</feature>
<organism evidence="2 3">
    <name type="scientific">Thalassotalea profundi</name>
    <dbReference type="NCBI Taxonomy" id="2036687"/>
    <lineage>
        <taxon>Bacteria</taxon>
        <taxon>Pseudomonadati</taxon>
        <taxon>Pseudomonadota</taxon>
        <taxon>Gammaproteobacteria</taxon>
        <taxon>Alteromonadales</taxon>
        <taxon>Colwelliaceae</taxon>
        <taxon>Thalassotalea</taxon>
    </lineage>
</organism>
<protein>
    <recommendedName>
        <fullName evidence="4">DUF2834 domain-containing protein</fullName>
    </recommendedName>
</protein>
<keyword evidence="3" id="KW-1185">Reference proteome</keyword>
<gene>
    <name evidence="2" type="ORF">GCM10011501_18160</name>
</gene>
<evidence type="ECO:0000256" key="1">
    <source>
        <dbReference type="SAM" id="Phobius"/>
    </source>
</evidence>
<feature type="transmembrane region" description="Helical" evidence="1">
    <location>
        <begin position="35"/>
        <end position="55"/>
    </location>
</feature>
<comment type="caution">
    <text evidence="2">The sequence shown here is derived from an EMBL/GenBank/DDBJ whole genome shotgun (WGS) entry which is preliminary data.</text>
</comment>
<dbReference type="EMBL" id="BNAH01000006">
    <property type="protein sequence ID" value="GHE89076.1"/>
    <property type="molecule type" value="Genomic_DNA"/>
</dbReference>
<keyword evidence="1" id="KW-0472">Membrane</keyword>
<accession>A0ABQ3IMU4</accession>
<feature type="transmembrane region" description="Helical" evidence="1">
    <location>
        <begin position="70"/>
        <end position="90"/>
    </location>
</feature>
<evidence type="ECO:0000313" key="2">
    <source>
        <dbReference type="EMBL" id="GHE89076.1"/>
    </source>
</evidence>
<keyword evidence="1" id="KW-1133">Transmembrane helix</keyword>
<dbReference type="RefSeq" id="WP_189377951.1">
    <property type="nucleotide sequence ID" value="NZ_BNAH01000006.1"/>
</dbReference>
<reference evidence="3" key="1">
    <citation type="journal article" date="2019" name="Int. J. Syst. Evol. Microbiol.">
        <title>The Global Catalogue of Microorganisms (GCM) 10K type strain sequencing project: providing services to taxonomists for standard genome sequencing and annotation.</title>
        <authorList>
            <consortium name="The Broad Institute Genomics Platform"/>
            <consortium name="The Broad Institute Genome Sequencing Center for Infectious Disease"/>
            <person name="Wu L."/>
            <person name="Ma J."/>
        </authorList>
    </citation>
    <scope>NUCLEOTIDE SEQUENCE [LARGE SCALE GENOMIC DNA]</scope>
    <source>
        <strain evidence="3">CGMCC 1.15922</strain>
    </source>
</reference>
<evidence type="ECO:0000313" key="3">
    <source>
        <dbReference type="Proteomes" id="UP000626370"/>
    </source>
</evidence>
<proteinExistence type="predicted"/>
<evidence type="ECO:0008006" key="4">
    <source>
        <dbReference type="Google" id="ProtNLM"/>
    </source>
</evidence>